<keyword evidence="3 9" id="KW-0812">Transmembrane</keyword>
<feature type="transmembrane region" description="Helical" evidence="9">
    <location>
        <begin position="282"/>
        <end position="302"/>
    </location>
</feature>
<dbReference type="Pfam" id="PF00005">
    <property type="entry name" value="ABC_tran"/>
    <property type="match status" value="1"/>
</dbReference>
<dbReference type="Pfam" id="PF00664">
    <property type="entry name" value="ABC_membrane"/>
    <property type="match status" value="1"/>
</dbReference>
<name>A0A7S3LJM9_9STRA</name>
<dbReference type="CDD" id="cd18572">
    <property type="entry name" value="ABC_6TM_TAP"/>
    <property type="match status" value="1"/>
</dbReference>
<dbReference type="AlphaFoldDB" id="A0A7S3LJM9"/>
<keyword evidence="6 9" id="KW-1133">Transmembrane helix</keyword>
<feature type="domain" description="ABC transporter" evidence="10">
    <location>
        <begin position="642"/>
        <end position="887"/>
    </location>
</feature>
<evidence type="ECO:0000313" key="12">
    <source>
        <dbReference type="EMBL" id="CAE0421777.1"/>
    </source>
</evidence>
<dbReference type="SUPFAM" id="SSF90123">
    <property type="entry name" value="ABC transporter transmembrane region"/>
    <property type="match status" value="1"/>
</dbReference>
<sequence>MPRNDSESQASAGQEERVSNAERRKLWVFVGTLFFDATFSVLLLTPFVKALWRPLNETSHYTIYSSLYDLSLLAAARLLATGMGLLMAYASGFDPPEFPFSTHHPNGDKKSREELEFEVLEEGVIPWTCRFLKRPSFVAEFLALVAQICCVVKCLARMNEEIGLFQSKASMHPLFWIAVLVSAVLCVVEASCLESMCRLAGRIGKEQTVDGEPRGFLRSLSSTLSLPLLANEHSPDEGEGVDENGDEATEDPAEVRGVSDIGPDSDYKAKWTDLIAITTPDVGLIIFAFVFLLLAAVSQVFIPRFLGNILDSLAHEFRDGGNRDINMWDVPGFMVNVRLLVIASVLAGVFSGLRGSIFTVVGGRVNVRLRVQLMDALLAQDIGFFDVTKTGDITSRLSSDTTLVGDQVTLNVNVFLRSLVQAIGVLGFMFFVSWQLSILAFISVPLITILSKWYGMFVRSLTKLMQKKLADGNSTSEAALGSMSTVRSFDAAESELEEFEKCMKSYLHLNLRSSVAYCGYAAFTTSLPQLVFAVVVFYGGYLVRNGEMTFGELVSFLFYLQSLSDAFSSLGWVFSALTQAVGAADKVFELLNRRPRYRAPSSLAPEGATRVTGIPGVQAKKTRGYRMSGLRPDGVAEGKITLEEVDLFYPARPNRQVLNKLSLTIDPGTVVALVGQSGGGKSSVMSLIQHLYEQSAGKVKIDGHEVHELCPQWLSRNVSIVSQEPTLFARSIKRNIMYGLEGTEMEPSDEEIEEAARLANAGFIYDFPQKFETEVGERGVQLSGGQKQRIAIARALVRKPKILLLDEATSALDAESEHLVQQAIDDMISRGKNTEAGKMTVLIVAHRLSTVRNADKIFVVQQGNVVEEGKHDDLLEKDGAYAQLIRRQMEAHTKLETGKEE</sequence>
<feature type="transmembrane region" description="Helical" evidence="9">
    <location>
        <begin position="514"/>
        <end position="538"/>
    </location>
</feature>
<dbReference type="PROSITE" id="PS00211">
    <property type="entry name" value="ABC_TRANSPORTER_1"/>
    <property type="match status" value="1"/>
</dbReference>
<evidence type="ECO:0000256" key="9">
    <source>
        <dbReference type="SAM" id="Phobius"/>
    </source>
</evidence>
<dbReference type="Gene3D" id="1.20.1560.10">
    <property type="entry name" value="ABC transporter type 1, transmembrane domain"/>
    <property type="match status" value="1"/>
</dbReference>
<dbReference type="EMBL" id="HBIM01024800">
    <property type="protein sequence ID" value="CAE0421777.1"/>
    <property type="molecule type" value="Transcribed_RNA"/>
</dbReference>
<evidence type="ECO:0000256" key="5">
    <source>
        <dbReference type="ARBA" id="ARBA00022840"/>
    </source>
</evidence>
<evidence type="ECO:0000256" key="1">
    <source>
        <dbReference type="ARBA" id="ARBA00004141"/>
    </source>
</evidence>
<keyword evidence="2" id="KW-0813">Transport</keyword>
<keyword evidence="7 9" id="KW-0472">Membrane</keyword>
<protein>
    <recommendedName>
        <fullName evidence="13">ATP-dependent transporter ycf16</fullName>
    </recommendedName>
</protein>
<accession>A0A7S3LJM9</accession>
<evidence type="ECO:0000256" key="6">
    <source>
        <dbReference type="ARBA" id="ARBA00022989"/>
    </source>
</evidence>
<dbReference type="GO" id="GO:0016887">
    <property type="term" value="F:ATP hydrolysis activity"/>
    <property type="evidence" value="ECO:0007669"/>
    <property type="project" value="InterPro"/>
</dbReference>
<gene>
    <name evidence="12" type="ORF">ACOF00016_LOCUS18402</name>
</gene>
<dbReference type="InterPro" id="IPR036640">
    <property type="entry name" value="ABC1_TM_sf"/>
</dbReference>
<feature type="region of interest" description="Disordered" evidence="8">
    <location>
        <begin position="231"/>
        <end position="257"/>
    </location>
</feature>
<feature type="transmembrane region" description="Helical" evidence="9">
    <location>
        <begin position="414"/>
        <end position="432"/>
    </location>
</feature>
<dbReference type="FunFam" id="1.20.1560.10:FF:000215">
    <property type="entry name" value="ABC transporter B family member 4"/>
    <property type="match status" value="1"/>
</dbReference>
<feature type="domain" description="ABC transmembrane type-1" evidence="11">
    <location>
        <begin position="286"/>
        <end position="579"/>
    </location>
</feature>
<keyword evidence="4" id="KW-0547">Nucleotide-binding</keyword>
<feature type="transmembrane region" description="Helical" evidence="9">
    <location>
        <begin position="438"/>
        <end position="458"/>
    </location>
</feature>
<dbReference type="InterPro" id="IPR003439">
    <property type="entry name" value="ABC_transporter-like_ATP-bd"/>
</dbReference>
<feature type="compositionally biased region" description="Acidic residues" evidence="8">
    <location>
        <begin position="237"/>
        <end position="252"/>
    </location>
</feature>
<dbReference type="PANTHER" id="PTHR43394:SF19">
    <property type="entry name" value="ABC TRANSPORTER B FAMILY"/>
    <property type="match status" value="1"/>
</dbReference>
<organism evidence="12">
    <name type="scientific">Amphora coffeiformis</name>
    <dbReference type="NCBI Taxonomy" id="265554"/>
    <lineage>
        <taxon>Eukaryota</taxon>
        <taxon>Sar</taxon>
        <taxon>Stramenopiles</taxon>
        <taxon>Ochrophyta</taxon>
        <taxon>Bacillariophyta</taxon>
        <taxon>Bacillariophyceae</taxon>
        <taxon>Bacillariophycidae</taxon>
        <taxon>Thalassiophysales</taxon>
        <taxon>Catenulaceae</taxon>
        <taxon>Amphora</taxon>
    </lineage>
</organism>
<evidence type="ECO:0000256" key="4">
    <source>
        <dbReference type="ARBA" id="ARBA00022741"/>
    </source>
</evidence>
<dbReference type="InterPro" id="IPR039421">
    <property type="entry name" value="Type_1_exporter"/>
</dbReference>
<evidence type="ECO:0000256" key="8">
    <source>
        <dbReference type="SAM" id="MobiDB-lite"/>
    </source>
</evidence>
<dbReference type="SUPFAM" id="SSF52540">
    <property type="entry name" value="P-loop containing nucleoside triphosphate hydrolases"/>
    <property type="match status" value="1"/>
</dbReference>
<evidence type="ECO:0008006" key="13">
    <source>
        <dbReference type="Google" id="ProtNLM"/>
    </source>
</evidence>
<dbReference type="PROSITE" id="PS50893">
    <property type="entry name" value="ABC_TRANSPORTER_2"/>
    <property type="match status" value="1"/>
</dbReference>
<dbReference type="SMART" id="SM00382">
    <property type="entry name" value="AAA"/>
    <property type="match status" value="1"/>
</dbReference>
<feature type="transmembrane region" description="Helical" evidence="9">
    <location>
        <begin position="137"/>
        <end position="158"/>
    </location>
</feature>
<dbReference type="InterPro" id="IPR027417">
    <property type="entry name" value="P-loop_NTPase"/>
</dbReference>
<dbReference type="InterPro" id="IPR011527">
    <property type="entry name" value="ABC1_TM_dom"/>
</dbReference>
<evidence type="ECO:0000256" key="3">
    <source>
        <dbReference type="ARBA" id="ARBA00022692"/>
    </source>
</evidence>
<comment type="subcellular location">
    <subcellularLocation>
        <location evidence="1">Membrane</location>
        <topology evidence="1">Multi-pass membrane protein</topology>
    </subcellularLocation>
</comment>
<evidence type="ECO:0000256" key="2">
    <source>
        <dbReference type="ARBA" id="ARBA00022448"/>
    </source>
</evidence>
<dbReference type="CDD" id="cd03249">
    <property type="entry name" value="ABC_MTABC3_MDL1_MDL2"/>
    <property type="match status" value="1"/>
</dbReference>
<dbReference type="PROSITE" id="PS50929">
    <property type="entry name" value="ABC_TM1F"/>
    <property type="match status" value="1"/>
</dbReference>
<dbReference type="GO" id="GO:0005524">
    <property type="term" value="F:ATP binding"/>
    <property type="evidence" value="ECO:0007669"/>
    <property type="project" value="UniProtKB-KW"/>
</dbReference>
<dbReference type="InterPro" id="IPR003593">
    <property type="entry name" value="AAA+_ATPase"/>
</dbReference>
<dbReference type="FunFam" id="3.40.50.300:FF:000836">
    <property type="entry name" value="ABC transporter B family member 25"/>
    <property type="match status" value="1"/>
</dbReference>
<evidence type="ECO:0000259" key="10">
    <source>
        <dbReference type="PROSITE" id="PS50893"/>
    </source>
</evidence>
<feature type="transmembrane region" description="Helical" evidence="9">
    <location>
        <begin position="26"/>
        <end position="48"/>
    </location>
</feature>
<proteinExistence type="predicted"/>
<feature type="transmembrane region" description="Helical" evidence="9">
    <location>
        <begin position="173"/>
        <end position="193"/>
    </location>
</feature>
<dbReference type="PANTHER" id="PTHR43394">
    <property type="entry name" value="ATP-DEPENDENT PERMEASE MDL1, MITOCHONDRIAL"/>
    <property type="match status" value="1"/>
</dbReference>
<reference evidence="12" key="1">
    <citation type="submission" date="2021-01" db="EMBL/GenBank/DDBJ databases">
        <authorList>
            <person name="Corre E."/>
            <person name="Pelletier E."/>
            <person name="Niang G."/>
            <person name="Scheremetjew M."/>
            <person name="Finn R."/>
            <person name="Kale V."/>
            <person name="Holt S."/>
            <person name="Cochrane G."/>
            <person name="Meng A."/>
            <person name="Brown T."/>
            <person name="Cohen L."/>
        </authorList>
    </citation>
    <scope>NUCLEOTIDE SEQUENCE</scope>
    <source>
        <strain evidence="12">CCMP127</strain>
    </source>
</reference>
<dbReference type="GO" id="GO:0015421">
    <property type="term" value="F:ABC-type oligopeptide transporter activity"/>
    <property type="evidence" value="ECO:0007669"/>
    <property type="project" value="TreeGrafter"/>
</dbReference>
<feature type="transmembrane region" description="Helical" evidence="9">
    <location>
        <begin position="337"/>
        <end position="361"/>
    </location>
</feature>
<feature type="transmembrane region" description="Helical" evidence="9">
    <location>
        <begin position="68"/>
        <end position="90"/>
    </location>
</feature>
<dbReference type="Gene3D" id="3.40.50.300">
    <property type="entry name" value="P-loop containing nucleotide triphosphate hydrolases"/>
    <property type="match status" value="1"/>
</dbReference>
<keyword evidence="5" id="KW-0067">ATP-binding</keyword>
<evidence type="ECO:0000256" key="7">
    <source>
        <dbReference type="ARBA" id="ARBA00023136"/>
    </source>
</evidence>
<dbReference type="InterPro" id="IPR017871">
    <property type="entry name" value="ABC_transporter-like_CS"/>
</dbReference>
<dbReference type="GO" id="GO:0005737">
    <property type="term" value="C:cytoplasm"/>
    <property type="evidence" value="ECO:0007669"/>
    <property type="project" value="UniProtKB-ARBA"/>
</dbReference>
<evidence type="ECO:0000259" key="11">
    <source>
        <dbReference type="PROSITE" id="PS50929"/>
    </source>
</evidence>
<dbReference type="GO" id="GO:0016020">
    <property type="term" value="C:membrane"/>
    <property type="evidence" value="ECO:0007669"/>
    <property type="project" value="UniProtKB-SubCell"/>
</dbReference>